<organism evidence="2 3">
    <name type="scientific">Tuber borchii</name>
    <name type="common">White truffle</name>
    <dbReference type="NCBI Taxonomy" id="42251"/>
    <lineage>
        <taxon>Eukaryota</taxon>
        <taxon>Fungi</taxon>
        <taxon>Dikarya</taxon>
        <taxon>Ascomycota</taxon>
        <taxon>Pezizomycotina</taxon>
        <taxon>Pezizomycetes</taxon>
        <taxon>Pezizales</taxon>
        <taxon>Tuberaceae</taxon>
        <taxon>Tuber</taxon>
    </lineage>
</organism>
<protein>
    <submittedName>
        <fullName evidence="2">Uncharacterized protein</fullName>
    </submittedName>
</protein>
<reference evidence="2 3" key="1">
    <citation type="submission" date="2017-04" db="EMBL/GenBank/DDBJ databases">
        <title>Draft genome sequence of Tuber borchii Vittad., a whitish edible truffle.</title>
        <authorList>
            <consortium name="DOE Joint Genome Institute"/>
            <person name="Murat C."/>
            <person name="Kuo A."/>
            <person name="Barry K.W."/>
            <person name="Clum A."/>
            <person name="Dockter R.B."/>
            <person name="Fauchery L."/>
            <person name="Iotti M."/>
            <person name="Kohler A."/>
            <person name="Labutti K."/>
            <person name="Lindquist E.A."/>
            <person name="Lipzen A."/>
            <person name="Ohm R.A."/>
            <person name="Wang M."/>
            <person name="Grigoriev I.V."/>
            <person name="Zambonelli A."/>
            <person name="Martin F.M."/>
        </authorList>
    </citation>
    <scope>NUCLEOTIDE SEQUENCE [LARGE SCALE GENOMIC DNA]</scope>
    <source>
        <strain evidence="2 3">Tbo3840</strain>
    </source>
</reference>
<sequence length="55" mass="6120">MNYTSLRRSSRESPSIPHRPPPFRKLPLALFAPAVDGGHPRVSAICRPLPYLPAK</sequence>
<name>A0A2T6ZIM9_TUBBO</name>
<dbReference type="Proteomes" id="UP000244722">
    <property type="component" value="Unassembled WGS sequence"/>
</dbReference>
<feature type="region of interest" description="Disordered" evidence="1">
    <location>
        <begin position="1"/>
        <end position="23"/>
    </location>
</feature>
<evidence type="ECO:0000256" key="1">
    <source>
        <dbReference type="SAM" id="MobiDB-lite"/>
    </source>
</evidence>
<comment type="caution">
    <text evidence="2">The sequence shown here is derived from an EMBL/GenBank/DDBJ whole genome shotgun (WGS) entry which is preliminary data.</text>
</comment>
<keyword evidence="3" id="KW-1185">Reference proteome</keyword>
<accession>A0A2T6ZIM9</accession>
<dbReference type="AlphaFoldDB" id="A0A2T6ZIM9"/>
<dbReference type="EMBL" id="NESQ01000237">
    <property type="protein sequence ID" value="PUU75332.1"/>
    <property type="molecule type" value="Genomic_DNA"/>
</dbReference>
<gene>
    <name evidence="2" type="ORF">B9Z19DRAFT_1154150</name>
</gene>
<evidence type="ECO:0000313" key="2">
    <source>
        <dbReference type="EMBL" id="PUU75332.1"/>
    </source>
</evidence>
<evidence type="ECO:0000313" key="3">
    <source>
        <dbReference type="Proteomes" id="UP000244722"/>
    </source>
</evidence>
<proteinExistence type="predicted"/>